<dbReference type="RefSeq" id="XP_022342946.1">
    <property type="nucleotide sequence ID" value="XM_022487238.1"/>
</dbReference>
<evidence type="ECO:0000313" key="1">
    <source>
        <dbReference type="Proteomes" id="UP000694844"/>
    </source>
</evidence>
<dbReference type="KEGG" id="cvn:111136407"/>
<name>A0A8B8ET81_CRAVI</name>
<sequence>MDDDTDDQESEKIKRWSSFQLDDAFERDKIMMKEKLDQLEIEIDEGFDASPEKARHFNFMAYLYWKFDDRPKAFAFVERAENLQEGANLITQCNKIIFNKESGEHSRAQKLLQTVKNDILTQEKPKIKANAEIAYCYSRLGPKYHGKAVQLFRKAIDDIYPERNIAWEYGLALSLRRQSHIFQMSQPSDFKPDENKKEAANLLYGVVSSPVSTYRQIKAWSWCELGKIIHINTHLDEIIDTLKTETEIIDNTRCFEEALKLCPNDPYVLQLYGTHLRYNNQLQKSREVFQRVLGLRDENISRHHLALTLKRMVEKTRRKVPHPLSVYFRNQRKDNQHQPGSLSLNHNFKAKIKSPRYVCISPDDQLLLEAVEHLKKSIEMCAGFNTARYDLGLIYRMLDKPDEALKYFAYITSSNCGKMNDHKYPMQLVNAYEQQAICKLEIIEKESNTERKNEHRYDARQCLWNALTVISGIIGAVPNLKTTCQCFPTLKILLQNEEKCSETLKDLAELHEKMGYTEESIKFVKEIYEIDNDPKMLKKLADNYLKVGDFENAICTLLLLQYTKEIGESDISLFIDAYINGARDSLKKGNFEMAKIRLSKAYGTIFSDSNIAIQDKREDESFPDVLILDGCGEEDVCRWVKPIISTFVSFIQLHVVVNYTDCPPGVRIPKYLEKTMFQARCILLILHECDDANKDSFIELALEQLALYHRTKTLLIRIKGCHLEFPGCRELELSFDPAMSENNVMQGTLLSNILEKMTETFRKFKK</sequence>
<dbReference type="OrthoDB" id="6151186at2759"/>
<dbReference type="SUPFAM" id="SSF48452">
    <property type="entry name" value="TPR-like"/>
    <property type="match status" value="2"/>
</dbReference>
<dbReference type="RefSeq" id="XP_022342947.1">
    <property type="nucleotide sequence ID" value="XM_022487239.1"/>
</dbReference>
<protein>
    <submittedName>
        <fullName evidence="2 3">Uncharacterized protein LOC111136407</fullName>
    </submittedName>
</protein>
<dbReference type="RefSeq" id="XP_022342945.1">
    <property type="nucleotide sequence ID" value="XM_022487237.1"/>
</dbReference>
<dbReference type="AlphaFoldDB" id="A0A8B8ET81"/>
<dbReference type="RefSeq" id="XP_022342942.1">
    <property type="nucleotide sequence ID" value="XM_022487234.1"/>
</dbReference>
<dbReference type="Gene3D" id="1.25.40.10">
    <property type="entry name" value="Tetratricopeptide repeat domain"/>
    <property type="match status" value="3"/>
</dbReference>
<dbReference type="InterPro" id="IPR042342">
    <property type="entry name" value="TTC22"/>
</dbReference>
<dbReference type="InterPro" id="IPR011990">
    <property type="entry name" value="TPR-like_helical_dom_sf"/>
</dbReference>
<evidence type="ECO:0000313" key="6">
    <source>
        <dbReference type="RefSeq" id="XP_022342946.1"/>
    </source>
</evidence>
<evidence type="ECO:0000313" key="4">
    <source>
        <dbReference type="RefSeq" id="XP_022342944.1"/>
    </source>
</evidence>
<dbReference type="GeneID" id="111136407"/>
<dbReference type="RefSeq" id="XP_022342948.1">
    <property type="nucleotide sequence ID" value="XM_022487240.1"/>
</dbReference>
<dbReference type="Proteomes" id="UP000694844">
    <property type="component" value="Chromosome 5"/>
</dbReference>
<evidence type="ECO:0000313" key="5">
    <source>
        <dbReference type="RefSeq" id="XP_022342945.1"/>
    </source>
</evidence>
<dbReference type="PANTHER" id="PTHR16253:SF0">
    <property type="entry name" value="TETRATRICOPEPTIDE REPEAT PROTEIN 22"/>
    <property type="match status" value="1"/>
</dbReference>
<evidence type="ECO:0000313" key="7">
    <source>
        <dbReference type="RefSeq" id="XP_022342947.1"/>
    </source>
</evidence>
<evidence type="ECO:0000313" key="2">
    <source>
        <dbReference type="RefSeq" id="XP_022342942.1"/>
    </source>
</evidence>
<keyword evidence="1" id="KW-1185">Reference proteome</keyword>
<dbReference type="RefSeq" id="XP_022342943.1">
    <property type="nucleotide sequence ID" value="XM_022487235.1"/>
</dbReference>
<gene>
    <name evidence="2 3 4 5 6 7 8" type="primary">LOC111136407</name>
</gene>
<dbReference type="RefSeq" id="XP_022342944.1">
    <property type="nucleotide sequence ID" value="XM_022487236.1"/>
</dbReference>
<reference evidence="2 3" key="1">
    <citation type="submission" date="2025-04" db="UniProtKB">
        <authorList>
            <consortium name="RefSeq"/>
        </authorList>
    </citation>
    <scope>IDENTIFICATION</scope>
    <source>
        <tissue evidence="2 3">Whole sample</tissue>
    </source>
</reference>
<evidence type="ECO:0000313" key="8">
    <source>
        <dbReference type="RefSeq" id="XP_022342948.1"/>
    </source>
</evidence>
<evidence type="ECO:0000313" key="3">
    <source>
        <dbReference type="RefSeq" id="XP_022342943.1"/>
    </source>
</evidence>
<dbReference type="PANTHER" id="PTHR16253">
    <property type="entry name" value="TETRATRICOPEPTIDE REPEAT PROTEIN 22"/>
    <property type="match status" value="1"/>
</dbReference>
<proteinExistence type="predicted"/>
<accession>A0A8B8ET81</accession>
<organism evidence="1 3">
    <name type="scientific">Crassostrea virginica</name>
    <name type="common">Eastern oyster</name>
    <dbReference type="NCBI Taxonomy" id="6565"/>
    <lineage>
        <taxon>Eukaryota</taxon>
        <taxon>Metazoa</taxon>
        <taxon>Spiralia</taxon>
        <taxon>Lophotrochozoa</taxon>
        <taxon>Mollusca</taxon>
        <taxon>Bivalvia</taxon>
        <taxon>Autobranchia</taxon>
        <taxon>Pteriomorphia</taxon>
        <taxon>Ostreida</taxon>
        <taxon>Ostreoidea</taxon>
        <taxon>Ostreidae</taxon>
        <taxon>Crassostrea</taxon>
    </lineage>
</organism>